<dbReference type="Proteomes" id="UP001151699">
    <property type="component" value="Chromosome B"/>
</dbReference>
<evidence type="ECO:0000313" key="3">
    <source>
        <dbReference type="EMBL" id="KAJ6642463.1"/>
    </source>
</evidence>
<dbReference type="AlphaFoldDB" id="A0A9Q0S3C4"/>
<feature type="domain" description="CREG-like beta-barrel" evidence="2">
    <location>
        <begin position="273"/>
        <end position="442"/>
    </location>
</feature>
<evidence type="ECO:0000256" key="1">
    <source>
        <dbReference type="SAM" id="MobiDB-lite"/>
    </source>
</evidence>
<dbReference type="GO" id="GO:0005737">
    <property type="term" value="C:cytoplasm"/>
    <property type="evidence" value="ECO:0007669"/>
    <property type="project" value="UniProtKB-ARBA"/>
</dbReference>
<evidence type="ECO:0000313" key="4">
    <source>
        <dbReference type="Proteomes" id="UP001151699"/>
    </source>
</evidence>
<dbReference type="OrthoDB" id="46836at2759"/>
<dbReference type="PANTHER" id="PTHR13343">
    <property type="entry name" value="CREG1 PROTEIN"/>
    <property type="match status" value="1"/>
</dbReference>
<dbReference type="GO" id="GO:0005615">
    <property type="term" value="C:extracellular space"/>
    <property type="evidence" value="ECO:0007669"/>
    <property type="project" value="TreeGrafter"/>
</dbReference>
<dbReference type="EMBL" id="WJQU01000002">
    <property type="protein sequence ID" value="KAJ6642463.1"/>
    <property type="molecule type" value="Genomic_DNA"/>
</dbReference>
<comment type="caution">
    <text evidence="3">The sequence shown here is derived from an EMBL/GenBank/DDBJ whole genome shotgun (WGS) entry which is preliminary data.</text>
</comment>
<dbReference type="InterPro" id="IPR055343">
    <property type="entry name" value="CREG_beta-barrel"/>
</dbReference>
<evidence type="ECO:0000259" key="2">
    <source>
        <dbReference type="Pfam" id="PF13883"/>
    </source>
</evidence>
<dbReference type="PANTHER" id="PTHR13343:SF17">
    <property type="entry name" value="CELLULAR REPRESSOR OF E1A-STIMULATED GENES, ISOFORM A"/>
    <property type="match status" value="1"/>
</dbReference>
<keyword evidence="4" id="KW-1185">Reference proteome</keyword>
<dbReference type="InterPro" id="IPR012349">
    <property type="entry name" value="Split_barrel_FMN-bd"/>
</dbReference>
<organism evidence="3 4">
    <name type="scientific">Pseudolycoriella hygida</name>
    <dbReference type="NCBI Taxonomy" id="35572"/>
    <lineage>
        <taxon>Eukaryota</taxon>
        <taxon>Metazoa</taxon>
        <taxon>Ecdysozoa</taxon>
        <taxon>Arthropoda</taxon>
        <taxon>Hexapoda</taxon>
        <taxon>Insecta</taxon>
        <taxon>Pterygota</taxon>
        <taxon>Neoptera</taxon>
        <taxon>Endopterygota</taxon>
        <taxon>Diptera</taxon>
        <taxon>Nematocera</taxon>
        <taxon>Sciaroidea</taxon>
        <taxon>Sciaridae</taxon>
        <taxon>Pseudolycoriella</taxon>
    </lineage>
</organism>
<reference evidence="3" key="1">
    <citation type="submission" date="2022-07" db="EMBL/GenBank/DDBJ databases">
        <authorList>
            <person name="Trinca V."/>
            <person name="Uliana J.V.C."/>
            <person name="Torres T.T."/>
            <person name="Ward R.J."/>
            <person name="Monesi N."/>
        </authorList>
    </citation>
    <scope>NUCLEOTIDE SEQUENCE</scope>
    <source>
        <strain evidence="3">HSMRA1968</strain>
        <tissue evidence="3">Whole embryos</tissue>
    </source>
</reference>
<dbReference type="Gene3D" id="2.30.110.10">
    <property type="entry name" value="Electron Transport, Fmn-binding Protein, Chain A"/>
    <property type="match status" value="1"/>
</dbReference>
<protein>
    <submittedName>
        <fullName evidence="3">Protein CREG1</fullName>
    </submittedName>
</protein>
<dbReference type="Pfam" id="PF13883">
    <property type="entry name" value="CREG_beta-barrel"/>
    <property type="match status" value="1"/>
</dbReference>
<dbReference type="SUPFAM" id="SSF50475">
    <property type="entry name" value="FMN-binding split barrel"/>
    <property type="match status" value="1"/>
</dbReference>
<feature type="compositionally biased region" description="Polar residues" evidence="1">
    <location>
        <begin position="1"/>
        <end position="18"/>
    </location>
</feature>
<gene>
    <name evidence="3" type="primary">Creg1_1</name>
    <name evidence="3" type="ORF">Bhyg_07414</name>
</gene>
<feature type="region of interest" description="Disordered" evidence="1">
    <location>
        <begin position="1"/>
        <end position="21"/>
    </location>
</feature>
<proteinExistence type="predicted"/>
<name>A0A9Q0S3C4_9DIPT</name>
<accession>A0A9Q0S3C4</accession>
<sequence>MVDSSTKTSYSVPQTPSQRTRKHIPYPKYIHPNRRTSLKSNEIHLDNAATEPVFGGLTNKLAPPLADTPPNFATSLHKVMDEHTFTTSEDELLAETPNNRHQLTPATGYETTKIFRPTEPSKPTTSTDSPSSIGIDKLSFCTPKRKNLSPINPSNTKKRILNPMGPPSFKEVIQKSPWVVDVVNDAEEHEITKDQGNLIEEELTKALFASGKMETLDFEHCGYDRGLYRTISRIMQANTVPKLLFFGILIAVSSSLSIRDFSLNESNDIENAPNHTDYAAVARYVVHKSEWASMGTLSTLKTINGFPMVNIISVADSGKDEPSTGHIYFYLTNLDYTGQDLMKNNKLTVMFSNDQDLECSKNGVDPMEPTCARIMMSGSAVELDKSSDEFQIANKSFLSRHPAAATWIKTHSFYLCKLDILQIIVLDWYGGPHYVSTEDYYNANETSNGFLFSNPRQSLDLRHNQRGSVHNMHSENKIKIKIEKGNDEVTIEF</sequence>
<feature type="region of interest" description="Disordered" evidence="1">
    <location>
        <begin position="113"/>
        <end position="136"/>
    </location>
</feature>
<feature type="compositionally biased region" description="Low complexity" evidence="1">
    <location>
        <begin position="117"/>
        <end position="132"/>
    </location>
</feature>